<protein>
    <submittedName>
        <fullName evidence="1">Uncharacterized protein</fullName>
    </submittedName>
</protein>
<comment type="caution">
    <text evidence="1">The sequence shown here is derived from an EMBL/GenBank/DDBJ whole genome shotgun (WGS) entry which is preliminary data.</text>
</comment>
<evidence type="ECO:0000313" key="1">
    <source>
        <dbReference type="EMBL" id="GIX98202.1"/>
    </source>
</evidence>
<gene>
    <name evidence="1" type="ORF">CEXT_533361</name>
</gene>
<dbReference type="AlphaFoldDB" id="A0AAV4PSM6"/>
<name>A0AAV4PSM6_CAEEX</name>
<sequence>MAPFEHMPLLIYLKDYFQSKLANLNYLHIIPFKMKRMVMLERSLNSGNMLLAHSFCSVDMCEGPCTQKMKSKKKKKEVSRISILKKGEISPYLTSIEASG</sequence>
<organism evidence="1 2">
    <name type="scientific">Caerostris extrusa</name>
    <name type="common">Bark spider</name>
    <name type="synonym">Caerostris bankana</name>
    <dbReference type="NCBI Taxonomy" id="172846"/>
    <lineage>
        <taxon>Eukaryota</taxon>
        <taxon>Metazoa</taxon>
        <taxon>Ecdysozoa</taxon>
        <taxon>Arthropoda</taxon>
        <taxon>Chelicerata</taxon>
        <taxon>Arachnida</taxon>
        <taxon>Araneae</taxon>
        <taxon>Araneomorphae</taxon>
        <taxon>Entelegynae</taxon>
        <taxon>Araneoidea</taxon>
        <taxon>Araneidae</taxon>
        <taxon>Caerostris</taxon>
    </lineage>
</organism>
<keyword evidence="2" id="KW-1185">Reference proteome</keyword>
<accession>A0AAV4PSM6</accession>
<reference evidence="1 2" key="1">
    <citation type="submission" date="2021-06" db="EMBL/GenBank/DDBJ databases">
        <title>Caerostris extrusa draft genome.</title>
        <authorList>
            <person name="Kono N."/>
            <person name="Arakawa K."/>
        </authorList>
    </citation>
    <scope>NUCLEOTIDE SEQUENCE [LARGE SCALE GENOMIC DNA]</scope>
</reference>
<proteinExistence type="predicted"/>
<evidence type="ECO:0000313" key="2">
    <source>
        <dbReference type="Proteomes" id="UP001054945"/>
    </source>
</evidence>
<dbReference type="Proteomes" id="UP001054945">
    <property type="component" value="Unassembled WGS sequence"/>
</dbReference>
<dbReference type="EMBL" id="BPLR01004875">
    <property type="protein sequence ID" value="GIX98202.1"/>
    <property type="molecule type" value="Genomic_DNA"/>
</dbReference>